<dbReference type="Pfam" id="PF04542">
    <property type="entry name" value="Sigma70_r2"/>
    <property type="match status" value="1"/>
</dbReference>
<dbReference type="GO" id="GO:0006352">
    <property type="term" value="P:DNA-templated transcription initiation"/>
    <property type="evidence" value="ECO:0007669"/>
    <property type="project" value="InterPro"/>
</dbReference>
<dbReference type="EMBL" id="JAFMYV010000017">
    <property type="protein sequence ID" value="MBO0939795.1"/>
    <property type="molecule type" value="Genomic_DNA"/>
</dbReference>
<evidence type="ECO:0000256" key="1">
    <source>
        <dbReference type="ARBA" id="ARBA00010641"/>
    </source>
</evidence>
<dbReference type="PANTHER" id="PTHR43133">
    <property type="entry name" value="RNA POLYMERASE ECF-TYPE SIGMA FACTO"/>
    <property type="match status" value="1"/>
</dbReference>
<dbReference type="InterPro" id="IPR007627">
    <property type="entry name" value="RNA_pol_sigma70_r2"/>
</dbReference>
<comment type="similarity">
    <text evidence="1">Belongs to the sigma-70 factor family. ECF subfamily.</text>
</comment>
<dbReference type="SUPFAM" id="SSF88659">
    <property type="entry name" value="Sigma3 and sigma4 domains of RNA polymerase sigma factors"/>
    <property type="match status" value="1"/>
</dbReference>
<dbReference type="Gene3D" id="1.10.1740.10">
    <property type="match status" value="1"/>
</dbReference>
<evidence type="ECO:0000259" key="6">
    <source>
        <dbReference type="Pfam" id="PF08281"/>
    </source>
</evidence>
<comment type="caution">
    <text evidence="7">The sequence shown here is derived from an EMBL/GenBank/DDBJ whole genome shotgun (WGS) entry which is preliminary data.</text>
</comment>
<dbReference type="CDD" id="cd06171">
    <property type="entry name" value="Sigma70_r4"/>
    <property type="match status" value="1"/>
</dbReference>
<dbReference type="Gene3D" id="1.10.10.10">
    <property type="entry name" value="Winged helix-like DNA-binding domain superfamily/Winged helix DNA-binding domain"/>
    <property type="match status" value="1"/>
</dbReference>
<dbReference type="PANTHER" id="PTHR43133:SF46">
    <property type="entry name" value="RNA POLYMERASE SIGMA-70 FACTOR ECF SUBFAMILY"/>
    <property type="match status" value="1"/>
</dbReference>
<dbReference type="InterPro" id="IPR013325">
    <property type="entry name" value="RNA_pol_sigma_r2"/>
</dbReference>
<dbReference type="InterPro" id="IPR013249">
    <property type="entry name" value="RNA_pol_sigma70_r4_t2"/>
</dbReference>
<keyword evidence="2" id="KW-0805">Transcription regulation</keyword>
<dbReference type="InterPro" id="IPR036388">
    <property type="entry name" value="WH-like_DNA-bd_sf"/>
</dbReference>
<dbReference type="Proteomes" id="UP000664034">
    <property type="component" value="Unassembled WGS sequence"/>
</dbReference>
<dbReference type="AlphaFoldDB" id="A0A939GN00"/>
<organism evidence="7 8">
    <name type="scientific">Fibrella rubiginis</name>
    <dbReference type="NCBI Taxonomy" id="2817060"/>
    <lineage>
        <taxon>Bacteria</taxon>
        <taxon>Pseudomonadati</taxon>
        <taxon>Bacteroidota</taxon>
        <taxon>Cytophagia</taxon>
        <taxon>Cytophagales</taxon>
        <taxon>Spirosomataceae</taxon>
        <taxon>Fibrella</taxon>
    </lineage>
</organism>
<feature type="domain" description="RNA polymerase sigma-70 region 2" evidence="5">
    <location>
        <begin position="28"/>
        <end position="90"/>
    </location>
</feature>
<accession>A0A939GN00</accession>
<evidence type="ECO:0000256" key="3">
    <source>
        <dbReference type="ARBA" id="ARBA00023082"/>
    </source>
</evidence>
<evidence type="ECO:0000313" key="7">
    <source>
        <dbReference type="EMBL" id="MBO0939795.1"/>
    </source>
</evidence>
<dbReference type="SUPFAM" id="SSF88946">
    <property type="entry name" value="Sigma2 domain of RNA polymerase sigma factors"/>
    <property type="match status" value="1"/>
</dbReference>
<name>A0A939GN00_9BACT</name>
<evidence type="ECO:0000256" key="4">
    <source>
        <dbReference type="ARBA" id="ARBA00023163"/>
    </source>
</evidence>
<dbReference type="InterPro" id="IPR039425">
    <property type="entry name" value="RNA_pol_sigma-70-like"/>
</dbReference>
<evidence type="ECO:0000256" key="2">
    <source>
        <dbReference type="ARBA" id="ARBA00023015"/>
    </source>
</evidence>
<keyword evidence="8" id="KW-1185">Reference proteome</keyword>
<keyword evidence="4" id="KW-0804">Transcription</keyword>
<dbReference type="GO" id="GO:0016987">
    <property type="term" value="F:sigma factor activity"/>
    <property type="evidence" value="ECO:0007669"/>
    <property type="project" value="UniProtKB-KW"/>
</dbReference>
<protein>
    <submittedName>
        <fullName evidence="7">Sigma-70 family RNA polymerase sigma factor</fullName>
    </submittedName>
</protein>
<keyword evidence="3" id="KW-0731">Sigma factor</keyword>
<dbReference type="RefSeq" id="WP_207367323.1">
    <property type="nucleotide sequence ID" value="NZ_JAFMYV010000017.1"/>
</dbReference>
<feature type="domain" description="RNA polymerase sigma factor 70 region 4 type 2" evidence="6">
    <location>
        <begin position="139"/>
        <end position="189"/>
    </location>
</feature>
<proteinExistence type="inferred from homology"/>
<dbReference type="GO" id="GO:0003677">
    <property type="term" value="F:DNA binding"/>
    <property type="evidence" value="ECO:0007669"/>
    <property type="project" value="InterPro"/>
</dbReference>
<dbReference type="InterPro" id="IPR014284">
    <property type="entry name" value="RNA_pol_sigma-70_dom"/>
</dbReference>
<evidence type="ECO:0000259" key="5">
    <source>
        <dbReference type="Pfam" id="PF04542"/>
    </source>
</evidence>
<dbReference type="NCBIfam" id="TIGR02937">
    <property type="entry name" value="sigma70-ECF"/>
    <property type="match status" value="1"/>
</dbReference>
<evidence type="ECO:0000313" key="8">
    <source>
        <dbReference type="Proteomes" id="UP000664034"/>
    </source>
</evidence>
<dbReference type="InterPro" id="IPR013324">
    <property type="entry name" value="RNA_pol_sigma_r3/r4-like"/>
</dbReference>
<dbReference type="Pfam" id="PF08281">
    <property type="entry name" value="Sigma70_r4_2"/>
    <property type="match status" value="1"/>
</dbReference>
<gene>
    <name evidence="7" type="ORF">J2I47_24835</name>
</gene>
<sequence>MSNHLIRFTDAELWNAFREGDDEAFAYMYRKFAPILYSYGFHLCRDHDVVEDCIQDQFIHLQQHRAKLGVTDSIKFYLYRSIRRRIAEKAQANARWVHEDESAQRRGEWADAGGRPEFEIDMPAEAQLIDAQTQAEHKQKIDHLLNRLPRRQKEALYLMYYEKLNYPEVAQVMDLEIKSVYNLIYSALVSLRNYIKESDIRFYTWPLIGWLLNSIV</sequence>
<reference evidence="7" key="1">
    <citation type="submission" date="2021-03" db="EMBL/GenBank/DDBJ databases">
        <title>Fibrella sp. HMF5335 genome sequencing and assembly.</title>
        <authorList>
            <person name="Kang H."/>
            <person name="Kim H."/>
            <person name="Bae S."/>
            <person name="Joh K."/>
        </authorList>
    </citation>
    <scope>NUCLEOTIDE SEQUENCE</scope>
    <source>
        <strain evidence="7">HMF5335</strain>
    </source>
</reference>